<evidence type="ECO:0000256" key="12">
    <source>
        <dbReference type="SAM" id="Coils"/>
    </source>
</evidence>
<dbReference type="InterPro" id="IPR001356">
    <property type="entry name" value="HD"/>
</dbReference>
<feature type="compositionally biased region" description="Basic and acidic residues" evidence="13">
    <location>
        <begin position="137"/>
        <end position="152"/>
    </location>
</feature>
<dbReference type="InterPro" id="IPR045224">
    <property type="entry name" value="HDZip_class_I_plant"/>
</dbReference>
<dbReference type="InterPro" id="IPR017970">
    <property type="entry name" value="Homeobox_CS"/>
</dbReference>
<comment type="caution">
    <text evidence="15">The sequence shown here is derived from an EMBL/GenBank/DDBJ whole genome shotgun (WGS) entry which is preliminary data.</text>
</comment>
<reference evidence="15 16" key="1">
    <citation type="journal article" date="2021" name="Commun. Biol.">
        <title>The genome of Shorea leprosula (Dipterocarpaceae) highlights the ecological relevance of drought in aseasonal tropical rainforests.</title>
        <authorList>
            <person name="Ng K.K.S."/>
            <person name="Kobayashi M.J."/>
            <person name="Fawcett J.A."/>
            <person name="Hatakeyama M."/>
            <person name="Paape T."/>
            <person name="Ng C.H."/>
            <person name="Ang C.C."/>
            <person name="Tnah L.H."/>
            <person name="Lee C.T."/>
            <person name="Nishiyama T."/>
            <person name="Sese J."/>
            <person name="O'Brien M.J."/>
            <person name="Copetti D."/>
            <person name="Mohd Noor M.I."/>
            <person name="Ong R.C."/>
            <person name="Putra M."/>
            <person name="Sireger I.Z."/>
            <person name="Indrioko S."/>
            <person name="Kosugi Y."/>
            <person name="Izuno A."/>
            <person name="Isagi Y."/>
            <person name="Lee S.L."/>
            <person name="Shimizu K.K."/>
        </authorList>
    </citation>
    <scope>NUCLEOTIDE SEQUENCE [LARGE SCALE GENOMIC DNA]</scope>
    <source>
        <strain evidence="15">214</strain>
    </source>
</reference>
<keyword evidence="12" id="KW-0175">Coiled coil</keyword>
<name>A0AAV5KM08_9ROSI</name>
<proteinExistence type="inferred from homology"/>
<comment type="similarity">
    <text evidence="7 11">Belongs to the HD-ZIP homeobox family. Class I subfamily.</text>
</comment>
<dbReference type="EMBL" id="BPVZ01000069">
    <property type="protein sequence ID" value="GKV25526.1"/>
    <property type="molecule type" value="Genomic_DNA"/>
</dbReference>
<evidence type="ECO:0000313" key="15">
    <source>
        <dbReference type="EMBL" id="GKV25526.1"/>
    </source>
</evidence>
<feature type="domain" description="Homeobox" evidence="14">
    <location>
        <begin position="31"/>
        <end position="91"/>
    </location>
</feature>
<dbReference type="GO" id="GO:0000976">
    <property type="term" value="F:transcription cis-regulatory region binding"/>
    <property type="evidence" value="ECO:0007669"/>
    <property type="project" value="UniProtKB-ARBA"/>
</dbReference>
<dbReference type="FunFam" id="1.10.10.60:FF:000293">
    <property type="entry name" value="Homeobox-leucine zipper protein ATHB-7"/>
    <property type="match status" value="1"/>
</dbReference>
<dbReference type="GO" id="GO:0005634">
    <property type="term" value="C:nucleus"/>
    <property type="evidence" value="ECO:0007669"/>
    <property type="project" value="UniProtKB-SubCell"/>
</dbReference>
<dbReference type="InterPro" id="IPR003106">
    <property type="entry name" value="Leu_zip_homeo"/>
</dbReference>
<keyword evidence="4 9" id="KW-0371">Homeobox</keyword>
<dbReference type="GO" id="GO:0009414">
    <property type="term" value="P:response to water deprivation"/>
    <property type="evidence" value="ECO:0007669"/>
    <property type="project" value="UniProtKB-ARBA"/>
</dbReference>
<evidence type="ECO:0000259" key="14">
    <source>
        <dbReference type="PROSITE" id="PS50071"/>
    </source>
</evidence>
<evidence type="ECO:0000256" key="2">
    <source>
        <dbReference type="ARBA" id="ARBA00023015"/>
    </source>
</evidence>
<keyword evidence="16" id="KW-1185">Reference proteome</keyword>
<evidence type="ECO:0000256" key="9">
    <source>
        <dbReference type="PROSITE-ProRule" id="PRU00108"/>
    </source>
</evidence>
<gene>
    <name evidence="15" type="ORF">SLEP1_g34955</name>
</gene>
<evidence type="ECO:0000256" key="10">
    <source>
        <dbReference type="RuleBase" id="RU000682"/>
    </source>
</evidence>
<evidence type="ECO:0000256" key="4">
    <source>
        <dbReference type="ARBA" id="ARBA00023155"/>
    </source>
</evidence>
<organism evidence="15 16">
    <name type="scientific">Rubroshorea leprosula</name>
    <dbReference type="NCBI Taxonomy" id="152421"/>
    <lineage>
        <taxon>Eukaryota</taxon>
        <taxon>Viridiplantae</taxon>
        <taxon>Streptophyta</taxon>
        <taxon>Embryophyta</taxon>
        <taxon>Tracheophyta</taxon>
        <taxon>Spermatophyta</taxon>
        <taxon>Magnoliopsida</taxon>
        <taxon>eudicotyledons</taxon>
        <taxon>Gunneridae</taxon>
        <taxon>Pentapetalae</taxon>
        <taxon>rosids</taxon>
        <taxon>malvids</taxon>
        <taxon>Malvales</taxon>
        <taxon>Dipterocarpaceae</taxon>
        <taxon>Rubroshorea</taxon>
    </lineage>
</organism>
<accession>A0AAV5KM08</accession>
<dbReference type="GO" id="GO:0045893">
    <property type="term" value="P:positive regulation of DNA-templated transcription"/>
    <property type="evidence" value="ECO:0007669"/>
    <property type="project" value="TreeGrafter"/>
</dbReference>
<dbReference type="GO" id="GO:0000981">
    <property type="term" value="F:DNA-binding transcription factor activity, RNA polymerase II-specific"/>
    <property type="evidence" value="ECO:0007669"/>
    <property type="project" value="UniProtKB-UniRule"/>
</dbReference>
<dbReference type="SUPFAM" id="SSF46689">
    <property type="entry name" value="Homeodomain-like"/>
    <property type="match status" value="1"/>
</dbReference>
<feature type="coiled-coil region" evidence="12">
    <location>
        <begin position="83"/>
        <end position="131"/>
    </location>
</feature>
<dbReference type="SMART" id="SM00389">
    <property type="entry name" value="HOX"/>
    <property type="match status" value="1"/>
</dbReference>
<keyword evidence="2 11" id="KW-0805">Transcription regulation</keyword>
<dbReference type="PANTHER" id="PTHR24326">
    <property type="entry name" value="HOMEOBOX-LEUCINE ZIPPER PROTEIN"/>
    <property type="match status" value="1"/>
</dbReference>
<comment type="function">
    <text evidence="8">Probable transcription activator that may act as growth regulators in response to water deficit.</text>
</comment>
<evidence type="ECO:0000256" key="3">
    <source>
        <dbReference type="ARBA" id="ARBA00023125"/>
    </source>
</evidence>
<comment type="function">
    <text evidence="11">Transcription factor.</text>
</comment>
<dbReference type="Proteomes" id="UP001054252">
    <property type="component" value="Unassembled WGS sequence"/>
</dbReference>
<evidence type="ECO:0000256" key="11">
    <source>
        <dbReference type="RuleBase" id="RU369038"/>
    </source>
</evidence>
<protein>
    <recommendedName>
        <fullName evidence="11">Homeobox-leucine zipper protein</fullName>
    </recommendedName>
    <alternativeName>
        <fullName evidence="11">HD-ZIP protein</fullName>
    </alternativeName>
    <alternativeName>
        <fullName evidence="11">Homeodomain transcription factor</fullName>
    </alternativeName>
</protein>
<evidence type="ECO:0000256" key="5">
    <source>
        <dbReference type="ARBA" id="ARBA00023163"/>
    </source>
</evidence>
<evidence type="ECO:0000256" key="8">
    <source>
        <dbReference type="ARBA" id="ARBA00058361"/>
    </source>
</evidence>
<dbReference type="InterPro" id="IPR000047">
    <property type="entry name" value="HTH_motif"/>
</dbReference>
<dbReference type="GO" id="GO:0009737">
    <property type="term" value="P:response to abscisic acid"/>
    <property type="evidence" value="ECO:0007669"/>
    <property type="project" value="UniProtKB-ARBA"/>
</dbReference>
<dbReference type="Pfam" id="PF02183">
    <property type="entry name" value="HALZ"/>
    <property type="match status" value="1"/>
</dbReference>
<dbReference type="PROSITE" id="PS50071">
    <property type="entry name" value="HOMEOBOX_2"/>
    <property type="match status" value="1"/>
</dbReference>
<dbReference type="Gene3D" id="1.10.10.60">
    <property type="entry name" value="Homeodomain-like"/>
    <property type="match status" value="1"/>
</dbReference>
<dbReference type="CDD" id="cd00086">
    <property type="entry name" value="homeodomain"/>
    <property type="match status" value="1"/>
</dbReference>
<keyword evidence="3 9" id="KW-0238">DNA-binding</keyword>
<evidence type="ECO:0000256" key="7">
    <source>
        <dbReference type="ARBA" id="ARBA00025748"/>
    </source>
</evidence>
<dbReference type="AlphaFoldDB" id="A0AAV5KM08"/>
<keyword evidence="6 9" id="KW-0539">Nucleus</keyword>
<evidence type="ECO:0000256" key="6">
    <source>
        <dbReference type="ARBA" id="ARBA00023242"/>
    </source>
</evidence>
<dbReference type="PROSITE" id="PS00027">
    <property type="entry name" value="HOMEOBOX_1"/>
    <property type="match status" value="1"/>
</dbReference>
<dbReference type="InterPro" id="IPR009057">
    <property type="entry name" value="Homeodomain-like_sf"/>
</dbReference>
<evidence type="ECO:0000256" key="1">
    <source>
        <dbReference type="ARBA" id="ARBA00004123"/>
    </source>
</evidence>
<comment type="subcellular location">
    <subcellularLocation>
        <location evidence="1 9 10">Nucleus</location>
    </subcellularLocation>
</comment>
<sequence length="240" mass="27634">MERSEYYPEAHEAISGNVNCPQLTQTARKKKNKVRNKRRFSDEQIRSLESIFESETRLEPRKKLQVAVELGLQPRQVAIWFQNKRARWKSKQIEQEYRILKANYDSLASQFESLKKEKQSLLVQLQMLSEMVAEPGVNREREISKGSNRDIGSENGDDNCKADANPSIQHVGVEKGEYLGSQIEDVRDLEHGGHEAQELQSMGEYTDGSLTLPEKWYGFDAGGMIDQSYNSSSNWLNFWI</sequence>
<feature type="DNA-binding region" description="Homeobox" evidence="9">
    <location>
        <begin position="33"/>
        <end position="92"/>
    </location>
</feature>
<feature type="region of interest" description="Disordered" evidence="13">
    <location>
        <begin position="136"/>
        <end position="166"/>
    </location>
</feature>
<evidence type="ECO:0000313" key="16">
    <source>
        <dbReference type="Proteomes" id="UP001054252"/>
    </source>
</evidence>
<keyword evidence="5 11" id="KW-0804">Transcription</keyword>
<dbReference type="Pfam" id="PF00046">
    <property type="entry name" value="Homeodomain"/>
    <property type="match status" value="1"/>
</dbReference>
<evidence type="ECO:0000256" key="13">
    <source>
        <dbReference type="SAM" id="MobiDB-lite"/>
    </source>
</evidence>
<dbReference type="PANTHER" id="PTHR24326:SF620">
    <property type="entry name" value="HOMEOBOX-LEUCINE ZIPPER PROTEIN"/>
    <property type="match status" value="1"/>
</dbReference>
<dbReference type="PRINTS" id="PR00031">
    <property type="entry name" value="HTHREPRESSR"/>
</dbReference>